<dbReference type="Gene3D" id="3.40.47.10">
    <property type="match status" value="2"/>
</dbReference>
<dbReference type="GO" id="GO:0031177">
    <property type="term" value="F:phosphopantetheine binding"/>
    <property type="evidence" value="ECO:0007669"/>
    <property type="project" value="InterPro"/>
</dbReference>
<dbReference type="FunFam" id="1.10.1200.10:FF:000007">
    <property type="entry name" value="Probable polyketide synthase pks17"/>
    <property type="match status" value="1"/>
</dbReference>
<dbReference type="GO" id="GO:0006633">
    <property type="term" value="P:fatty acid biosynthetic process"/>
    <property type="evidence" value="ECO:0007669"/>
    <property type="project" value="InterPro"/>
</dbReference>
<dbReference type="NCBIfam" id="NF045894">
    <property type="entry name" value="PKS_plus_SDR"/>
    <property type="match status" value="2"/>
</dbReference>
<dbReference type="CDD" id="cd08952">
    <property type="entry name" value="KR_1_SDR_x"/>
    <property type="match status" value="2"/>
</dbReference>
<name>A0AA90GVM7_9ACTN</name>
<dbReference type="FunFam" id="3.40.366.10:FF:000002">
    <property type="entry name" value="Probable polyketide synthase 2"/>
    <property type="match status" value="2"/>
</dbReference>
<dbReference type="SUPFAM" id="SSF47336">
    <property type="entry name" value="ACP-like"/>
    <property type="match status" value="2"/>
</dbReference>
<feature type="region of interest" description="Disordered" evidence="8">
    <location>
        <begin position="71"/>
        <end position="91"/>
    </location>
</feature>
<dbReference type="InterPro" id="IPR014030">
    <property type="entry name" value="Ketoacyl_synth_N"/>
</dbReference>
<dbReference type="GO" id="GO:0004315">
    <property type="term" value="F:3-oxoacyl-[acyl-carrier-protein] synthase activity"/>
    <property type="evidence" value="ECO:0007669"/>
    <property type="project" value="InterPro"/>
</dbReference>
<dbReference type="InterPro" id="IPR014043">
    <property type="entry name" value="Acyl_transferase_dom"/>
</dbReference>
<keyword evidence="4" id="KW-0808">Transferase</keyword>
<dbReference type="InterPro" id="IPR057326">
    <property type="entry name" value="KR_dom"/>
</dbReference>
<feature type="domain" description="Ketosynthase family 3 (KS3)" evidence="10">
    <location>
        <begin position="1552"/>
        <end position="1978"/>
    </location>
</feature>
<dbReference type="Gene3D" id="1.10.1200.10">
    <property type="entry name" value="ACP-like"/>
    <property type="match status" value="2"/>
</dbReference>
<dbReference type="Gene3D" id="3.40.50.720">
    <property type="entry name" value="NAD(P)-binding Rossmann-like Domain"/>
    <property type="match status" value="2"/>
</dbReference>
<dbReference type="InterPro" id="IPR050091">
    <property type="entry name" value="PKS_NRPS_Biosynth_Enz"/>
</dbReference>
<proteinExistence type="predicted"/>
<dbReference type="Pfam" id="PF02801">
    <property type="entry name" value="Ketoacyl-synt_C"/>
    <property type="match status" value="2"/>
</dbReference>
<feature type="domain" description="Ketosynthase family 3 (KS3)" evidence="10">
    <location>
        <begin position="34"/>
        <end position="456"/>
    </location>
</feature>
<dbReference type="Pfam" id="PF00109">
    <property type="entry name" value="ketoacyl-synt"/>
    <property type="match status" value="2"/>
</dbReference>
<keyword evidence="5" id="KW-0045">Antibiotic biosynthesis</keyword>
<dbReference type="SMART" id="SM00822">
    <property type="entry name" value="PKS_KR"/>
    <property type="match status" value="2"/>
</dbReference>
<keyword evidence="3" id="KW-0597">Phosphoprotein</keyword>
<dbReference type="PROSITE" id="PS00012">
    <property type="entry name" value="PHOSPHOPANTETHEINE"/>
    <property type="match status" value="1"/>
</dbReference>
<dbReference type="FunFam" id="3.40.47.10:FF:000019">
    <property type="entry name" value="Polyketide synthase type I"/>
    <property type="match status" value="2"/>
</dbReference>
<dbReference type="SUPFAM" id="SSF53901">
    <property type="entry name" value="Thiolase-like"/>
    <property type="match status" value="2"/>
</dbReference>
<dbReference type="Pfam" id="PF18369">
    <property type="entry name" value="PKS_DE"/>
    <property type="match status" value="2"/>
</dbReference>
<dbReference type="Pfam" id="PF16197">
    <property type="entry name" value="KAsynt_C_assoc"/>
    <property type="match status" value="2"/>
</dbReference>
<keyword evidence="7" id="KW-0012">Acyltransferase</keyword>
<dbReference type="PANTHER" id="PTHR43775:SF51">
    <property type="entry name" value="INACTIVE PHENOLPHTHIOCEROL SYNTHESIS POLYKETIDE SYNTHASE TYPE I PKS1-RELATED"/>
    <property type="match status" value="1"/>
</dbReference>
<dbReference type="Pfam" id="PF00698">
    <property type="entry name" value="Acyl_transf_1"/>
    <property type="match status" value="2"/>
</dbReference>
<dbReference type="InterPro" id="IPR041618">
    <property type="entry name" value="PKS_DE"/>
</dbReference>
<dbReference type="InterPro" id="IPR032821">
    <property type="entry name" value="PKS_assoc"/>
</dbReference>
<dbReference type="SUPFAM" id="SSF55048">
    <property type="entry name" value="Probable ACP-binding domain of malonyl-CoA ACP transacylase"/>
    <property type="match status" value="2"/>
</dbReference>
<dbReference type="SMART" id="SM00825">
    <property type="entry name" value="PKS_KS"/>
    <property type="match status" value="2"/>
</dbReference>
<dbReference type="SMART" id="SM00823">
    <property type="entry name" value="PKS_PP"/>
    <property type="match status" value="2"/>
</dbReference>
<keyword evidence="6" id="KW-0511">Multifunctional enzyme</keyword>
<evidence type="ECO:0000256" key="3">
    <source>
        <dbReference type="ARBA" id="ARBA00022553"/>
    </source>
</evidence>
<dbReference type="GO" id="GO:0004312">
    <property type="term" value="F:fatty acid synthase activity"/>
    <property type="evidence" value="ECO:0007669"/>
    <property type="project" value="TreeGrafter"/>
</dbReference>
<dbReference type="PROSITE" id="PS00606">
    <property type="entry name" value="KS3_1"/>
    <property type="match status" value="2"/>
</dbReference>
<evidence type="ECO:0000259" key="9">
    <source>
        <dbReference type="PROSITE" id="PS50075"/>
    </source>
</evidence>
<dbReference type="PROSITE" id="PS50075">
    <property type="entry name" value="CARRIER"/>
    <property type="match status" value="2"/>
</dbReference>
<evidence type="ECO:0000256" key="4">
    <source>
        <dbReference type="ARBA" id="ARBA00022679"/>
    </source>
</evidence>
<evidence type="ECO:0000256" key="1">
    <source>
        <dbReference type="ARBA" id="ARBA00001957"/>
    </source>
</evidence>
<dbReference type="InterPro" id="IPR013968">
    <property type="entry name" value="PKS_KR"/>
</dbReference>
<comment type="caution">
    <text evidence="11">The sequence shown here is derived from an EMBL/GenBank/DDBJ whole genome shotgun (WGS) entry which is preliminary data.</text>
</comment>
<dbReference type="EMBL" id="JABXJJ020000005">
    <property type="protein sequence ID" value="MDI5968709.1"/>
    <property type="molecule type" value="Genomic_DNA"/>
</dbReference>
<dbReference type="Gene3D" id="3.30.70.3290">
    <property type="match status" value="2"/>
</dbReference>
<dbReference type="SMART" id="SM01294">
    <property type="entry name" value="PKS_PP_betabranch"/>
    <property type="match status" value="2"/>
</dbReference>
<dbReference type="InterPro" id="IPR014031">
    <property type="entry name" value="Ketoacyl_synth_C"/>
</dbReference>
<dbReference type="InterPro" id="IPR016039">
    <property type="entry name" value="Thiolase-like"/>
</dbReference>
<feature type="compositionally biased region" description="Gly residues" evidence="8">
    <location>
        <begin position="81"/>
        <end position="91"/>
    </location>
</feature>
<evidence type="ECO:0000313" key="11">
    <source>
        <dbReference type="EMBL" id="MDI5968709.1"/>
    </source>
</evidence>
<dbReference type="Pfam" id="PF08990">
    <property type="entry name" value="Docking"/>
    <property type="match status" value="1"/>
</dbReference>
<feature type="domain" description="Carrier" evidence="9">
    <location>
        <begin position="2983"/>
        <end position="3058"/>
    </location>
</feature>
<dbReference type="Pfam" id="PF00550">
    <property type="entry name" value="PP-binding"/>
    <property type="match status" value="2"/>
</dbReference>
<accession>A0AA90GVM7</accession>
<evidence type="ECO:0000259" key="10">
    <source>
        <dbReference type="PROSITE" id="PS52004"/>
    </source>
</evidence>
<comment type="cofactor">
    <cofactor evidence="1">
        <name>pantetheine 4'-phosphate</name>
        <dbReference type="ChEBI" id="CHEBI:47942"/>
    </cofactor>
</comment>
<dbReference type="CDD" id="cd00833">
    <property type="entry name" value="PKS"/>
    <property type="match status" value="2"/>
</dbReference>
<organism evidence="11">
    <name type="scientific">Streptantibioticus silvisoli</name>
    <dbReference type="NCBI Taxonomy" id="2705255"/>
    <lineage>
        <taxon>Bacteria</taxon>
        <taxon>Bacillati</taxon>
        <taxon>Actinomycetota</taxon>
        <taxon>Actinomycetes</taxon>
        <taxon>Kitasatosporales</taxon>
        <taxon>Streptomycetaceae</taxon>
        <taxon>Streptantibioticus</taxon>
    </lineage>
</organism>
<dbReference type="InterPro" id="IPR006162">
    <property type="entry name" value="Ppantetheine_attach_site"/>
</dbReference>
<reference evidence="11" key="1">
    <citation type="submission" date="2023-05" db="EMBL/GenBank/DDBJ databases">
        <title>Streptantibioticus silvisoli sp. nov., acidotolerant actinomycetes 1 from pine litter.</title>
        <authorList>
            <person name="Swiecimska M."/>
            <person name="Golinska P."/>
            <person name="Sangal V."/>
            <person name="Wachnowicz B."/>
            <person name="Goodfellow M."/>
        </authorList>
    </citation>
    <scope>NUCLEOTIDE SEQUENCE</scope>
    <source>
        <strain evidence="11">SL13</strain>
    </source>
</reference>
<dbReference type="InterPro" id="IPR016035">
    <property type="entry name" value="Acyl_Trfase/lysoPLipase"/>
</dbReference>
<keyword evidence="2" id="KW-0596">Phosphopantetheine</keyword>
<dbReference type="InterPro" id="IPR015083">
    <property type="entry name" value="NorB/c/GfsB-D-like_docking"/>
</dbReference>
<dbReference type="InterPro" id="IPR020841">
    <property type="entry name" value="PKS_Beta-ketoAc_synthase_dom"/>
</dbReference>
<gene>
    <name evidence="11" type="ORF">POF50_004995</name>
</gene>
<evidence type="ECO:0000256" key="2">
    <source>
        <dbReference type="ARBA" id="ARBA00022450"/>
    </source>
</evidence>
<dbReference type="Pfam" id="PF08659">
    <property type="entry name" value="KR"/>
    <property type="match status" value="2"/>
</dbReference>
<dbReference type="SMART" id="SM00827">
    <property type="entry name" value="PKS_AT"/>
    <property type="match status" value="2"/>
</dbReference>
<dbReference type="InterPro" id="IPR036736">
    <property type="entry name" value="ACP-like_sf"/>
</dbReference>
<dbReference type="Gene3D" id="3.40.366.10">
    <property type="entry name" value="Malonyl-Coenzyme A Acyl Carrier Protein, domain 2"/>
    <property type="match status" value="2"/>
</dbReference>
<evidence type="ECO:0000256" key="7">
    <source>
        <dbReference type="ARBA" id="ARBA00023315"/>
    </source>
</evidence>
<dbReference type="PANTHER" id="PTHR43775">
    <property type="entry name" value="FATTY ACID SYNTHASE"/>
    <property type="match status" value="1"/>
</dbReference>
<dbReference type="InterPro" id="IPR018201">
    <property type="entry name" value="Ketoacyl_synth_AS"/>
</dbReference>
<sequence length="3139" mass="322703">MATSEERVVTALRASLVENERLRKQNDKLSRAATEPVAIVAMACRYPGDVRSPEDLWRLLADGTDALSDFPANRGWETAGATGGDGDGPRGGFVHDADEFDASFFAISPREAAAMDPQQRLILEASWEAFERAGIDAAAVRGSRTGVFVGSSNQNYGAAAAGNLPEGVEGHLLTGSAAAVVSGRVSYALGLEGPAVTVDTACSSSLVALHLAAQALRSGDCDLALAGGVTVMSTPDVFAEFARQGGLAGDGRCKAFAEGADGTGWGEGVGVLLVERLSDARRNGHRVLAVVAGSAVNQDGASNGLTAPNGPSQQRVIRAALAGAGLSPADVDVVEAHGTGTALGDPIEAQALLATYGQGRPQDRPLWLGSVKSNLGHTQAAAGVAGVIKMVMAMRHGLLPRTLHVDAPSSHVDWDAGQVRLLTDAVRWPRTDDRPRRAGVSAFGVSGTNAHVVLEQPPAPAAAEDGPAAAPAALPLVAWPISAREPEALKAQARNLAAAVRASGADPADVGLSLAVSRSVFEHRAVVLGGDRDTLLHGLDAVAAGTSASGVLTGTVRGEGKLAFVFAGQGAQRLGMGRELYEAFPVYAEAFDAVCAVLDGELDVPLRDVVFGADPEALNRTGYTQPALFAVEVALYRLVESWGVRPDYLVGHSIGEVAAAHVAGVWSLADACRVVAARGRLMQALPAGGVMAAVQASEAEVLPLLEGLADRVGIAALNGPASTVVAGEEAAVAQVQEHFSGLGRKTTRLRVSHAFHSPLMEPMLKEFASVLAGVEFAAPSMAVVSNVTGQAATAAELGSPEYWVDHVRRPVRFADGLEWLAGHKVTRFLEIGPDGSLTAMAQDVLNGEETLTVPALRKDRPETDTLLGAVARLQIDGAAIGWAGYFAGSGARTVELPTYAFQRRRHWLDPATAAYRPADDGRFAATLVDTRFWEAVEREDAAELAEVLDVERDALVAVIPALSSWRRKQSAQSAVDSWRYRIVWKPLPAVADAPLASGRWVAVHAGPAPEGADLAVLDGLRTCGLDVVCVAADGLDRAALAAELGRTAQDGPVDGVLSLPAPADGAAAVALLAQAMGDAGTPGRLWTLTSGAVSTGRTDPLRSPGAAAVWGLGRVVALEHPDRWGGLVDLPQDPDPRAVARLAKVLAGLPGDEDQVAVRSTGVFGRRLVRGRSGEARPWTPAGTVLITGGTGALGARVARWAVERGARDLVLVSRSGPQAPNADALRAELGALGANVTVAACDVADREALALLLDRHAVDAVFHTAGVLDDGVVDSIDAARLATVLRAKAVAALHLDELTRDRELSAFVLFSSLAGVMGSAGQGMYAAANAVLDALAERRVAQGLPATSVGWGPWGGGGMAAAGAVERRQRRGSVTALDPGLALLALRDAMESGGATVMVADVDWARFAPAFTATRPSALLREIPEVPSGTGASAEKTPSSVLRDRLLALPAGEQARQLVELVRSSAAAVLGFAGMGDVAADRAFRDLGVDSLIAVELRNVLAAECGVSLPSTVVFDYPTPLALGGFLRDGVVGVAGEGAAAHVVGGAVVSGDPIAIVGMSCRFPGGVRGPEELWGLLAAGGEGLSPFPDDRGWDRLDGFFAEAARASGWGSGVGGFLSGVGEFDAGFFGISPREALGMDPQQRLLLEAAWEAVEGAGVDPVSLRGSRTGVFVGTNGQDYPALLGASDEDFVGYVGTGNAASVASGRISYVLGFEGPAVTVDTACSSSLVALHLAAQALRSGECDLALAGGVTVMSTPGAFVEFARQGGLAGDGRCKAFAEGADGTGWGEGVGVLLVERLSDARAKGHRVLAVVAGSAVNQDGASNGLTAPNGPSQQRVIRAALVSAGLSASDVDAVEAHGTGTSLGDPIEAQALLATYGQERAEDRPLWLGSVKSNFGHTQAAAGVAGVIKMVLAMRHGVLPKTLHVDAPSSHVDWSAGNVRLLTDAVEWPQTGRVRRAGVSSFGLSGTNAHIVLEQAPESVVEVAEAVEVPVSSGSSVSPVVPWTVSARSPEALRAQALSLAAFVGEGAGVDLDVRDVGLSLAASRSVFEYRAVVSGRDREELLAGLGAVADGVSASGVVSGSVRGEGKLAFIFAGQGAQRLGMGRELYEAFPVYAEAFDAACAVLDGELGRSLKDLVFGGDAEVLNRTEFTQPALFAVEVALFRLVESWGVRPDFLVGHSIGEIAAAHVAGVWSLADAGRVVAARGRLMQALPAGGVMVALQASEAEVLPLLEGLEDRAGIAALNGPTATVVAGAEAAVAGIQEHFAGLGRKTTRLRVSHAFHSPLMEPMLKEFNAVLSGVEFGTPSMAVVSNVTGQAAGVDELGSPEYWVDHVRRPVRFADGLEWLAGAGATRFLEIGPDGSLTAMAQDVLFGEETLTVPALRKDRSETDTLLGALGRLHVDGVEVEWAGFFAGSSVVELPTYAFQRERFWPTLTVSSGAGDAVDAAFWDAVERGDLDGLAGTLGVGEGPLGEVVPALSSWWRGRREQSVVDGWRYRTDWAPLTMPVRGARLEGRWLVLTAGAPVPEALEAVADGLEIVTSPAGSGRDEWALLLRDAVSGSEPVAGVVSLLAMPGDGSDESAGVLATLGLVQALEDVGVPGRLWVLTSGAVAAVGSDGAPDVGQAGVWGLGRVVALEFPDRWGGLVDLPPAGDGRVAEWLTGLLAGGGEDQVALRSSGVFARRLVRASGVGSSVGSWSPKGAVLVTGGTGALGARVARWVVGRGAGHVVLTSRRGVGAPGAVELEAELEALGARVSVVACDVADRGAVEGLLSRFEVDAVFHAAGVADVTPLGELDGVRWGEVAGAKVGGAVVLDELTRGRGLSAFVLFSSIAGVWGSGGQGAYAAANAQLDALAEGRRARGEVATAVAWGPWADSGMAAGTEAEEALSRRGLPALPPQGALAALGYALEGDEAAVTVADVDWQRFAPAFTSRRPSPLLGGLAEVRDALEAAEAPSAGGSAGETLVSELAECSADERTRRLVDLVRGHAAQVMGFAGVAAVESGRAFKDMGLDSLTAVELRNLLGAATGLRLPSTMVFDHPTPAALADHLDGLLGGRDAQTGAALLADLEKTAARIGRASLDDDVRVLVKARLKSLLASVDEDGEDGEDRAAISDQLGEASDDELFDFINTLRRD</sequence>
<dbReference type="InterPro" id="IPR036291">
    <property type="entry name" value="NAD(P)-bd_dom_sf"/>
</dbReference>
<dbReference type="InterPro" id="IPR020806">
    <property type="entry name" value="PKS_PP-bd"/>
</dbReference>
<protein>
    <submittedName>
        <fullName evidence="11">SDR family NAD(P)-dependent oxidoreductase</fullName>
    </submittedName>
</protein>
<dbReference type="InterPro" id="IPR001227">
    <property type="entry name" value="Ac_transferase_dom_sf"/>
</dbReference>
<evidence type="ECO:0000256" key="8">
    <source>
        <dbReference type="SAM" id="MobiDB-lite"/>
    </source>
</evidence>
<evidence type="ECO:0000256" key="5">
    <source>
        <dbReference type="ARBA" id="ARBA00023194"/>
    </source>
</evidence>
<dbReference type="Gene3D" id="6.10.140.1830">
    <property type="match status" value="2"/>
</dbReference>
<dbReference type="SUPFAM" id="SSF52151">
    <property type="entry name" value="FabD/lysophospholipase-like"/>
    <property type="match status" value="2"/>
</dbReference>
<dbReference type="InterPro" id="IPR009081">
    <property type="entry name" value="PP-bd_ACP"/>
</dbReference>
<dbReference type="GO" id="GO:0033068">
    <property type="term" value="P:macrolide biosynthetic process"/>
    <property type="evidence" value="ECO:0007669"/>
    <property type="project" value="UniProtKB-ARBA"/>
</dbReference>
<dbReference type="SUPFAM" id="SSF51735">
    <property type="entry name" value="NAD(P)-binding Rossmann-fold domains"/>
    <property type="match status" value="4"/>
</dbReference>
<dbReference type="PROSITE" id="PS52004">
    <property type="entry name" value="KS3_2"/>
    <property type="match status" value="2"/>
</dbReference>
<feature type="domain" description="Carrier" evidence="9">
    <location>
        <begin position="1457"/>
        <end position="1532"/>
    </location>
</feature>
<evidence type="ECO:0000256" key="6">
    <source>
        <dbReference type="ARBA" id="ARBA00023268"/>
    </source>
</evidence>
<dbReference type="InterPro" id="IPR016036">
    <property type="entry name" value="Malonyl_transacylase_ACP-bd"/>
</dbReference>